<dbReference type="Proteomes" id="UP001172778">
    <property type="component" value="Unassembled WGS sequence"/>
</dbReference>
<keyword evidence="4" id="KW-0547">Nucleotide-binding</keyword>
<evidence type="ECO:0000313" key="12">
    <source>
        <dbReference type="Proteomes" id="UP001172778"/>
    </source>
</evidence>
<dbReference type="PROSITE" id="PS50929">
    <property type="entry name" value="ABC_TM1F"/>
    <property type="match status" value="1"/>
</dbReference>
<dbReference type="PANTHER" id="PTHR43394">
    <property type="entry name" value="ATP-DEPENDENT PERMEASE MDL1, MITOCHONDRIAL"/>
    <property type="match status" value="1"/>
</dbReference>
<dbReference type="PANTHER" id="PTHR43394:SF1">
    <property type="entry name" value="ATP-BINDING CASSETTE SUB-FAMILY B MEMBER 10, MITOCHONDRIAL"/>
    <property type="match status" value="1"/>
</dbReference>
<dbReference type="InterPro" id="IPR011527">
    <property type="entry name" value="ABC1_TM_dom"/>
</dbReference>
<feature type="domain" description="ABC transmembrane type-1" evidence="10">
    <location>
        <begin position="42"/>
        <end position="326"/>
    </location>
</feature>
<comment type="caution">
    <text evidence="11">The sequence shown here is derived from an EMBL/GenBank/DDBJ whole genome shotgun (WGS) entry which is preliminary data.</text>
</comment>
<dbReference type="InterPro" id="IPR036640">
    <property type="entry name" value="ABC1_TM_sf"/>
</dbReference>
<gene>
    <name evidence="11" type="ORF">PZA18_05835</name>
</gene>
<dbReference type="GO" id="GO:0005524">
    <property type="term" value="F:ATP binding"/>
    <property type="evidence" value="ECO:0007669"/>
    <property type="project" value="UniProtKB-KW"/>
</dbReference>
<dbReference type="InterPro" id="IPR003593">
    <property type="entry name" value="AAA+_ATPase"/>
</dbReference>
<feature type="domain" description="ABC transporter" evidence="9">
    <location>
        <begin position="360"/>
        <end position="598"/>
    </location>
</feature>
<evidence type="ECO:0000256" key="8">
    <source>
        <dbReference type="SAM" id="Phobius"/>
    </source>
</evidence>
<organism evidence="11 12">
    <name type="scientific">Parachitinimonas caeni</name>
    <dbReference type="NCBI Taxonomy" id="3031301"/>
    <lineage>
        <taxon>Bacteria</taxon>
        <taxon>Pseudomonadati</taxon>
        <taxon>Pseudomonadota</taxon>
        <taxon>Betaproteobacteria</taxon>
        <taxon>Neisseriales</taxon>
        <taxon>Chitinibacteraceae</taxon>
        <taxon>Parachitinimonas</taxon>
    </lineage>
</organism>
<sequence>MFRWFETRINPYPDAAPAQLPKGFFPFIWACTQGLRPLIFSVILLTALCGAFEAILFSMLGSVVDWLSQVAPNQLWAKQKENLLLLGGILLASPLLIALQAMCKYQGLQGNFPMRLRWNFHRHLLGQSMGFYQDEFAGRVAAKVMQTALAVRETVLIIADIMVFVVIYFITMVAVVGHFDLVLLLPFLGWLAAYIGALCFFVPRLGKIAAQQADARSLMTGRITDAYTNIATVKLFAHTQREAQYAKSAMQEFMQTAYGQMRLVSGFDVVNHCLSMLLIGSTAGATLWLWMNGQVGVGAVAAATAMALRLNGISHWIMWEMASLFENIGTVQDGMATLSRPVTINDQPDAQPLQVRQGEIRFEDVSFAYGNKAVIEHLNLVIRPGEKVGLVGRSGAGKSTLTNLLLRFYDIQQGRIMVDGQNIAEVSQDSLRHQIGMVTQDTSLLHRSVRDNLLYGRPDASEESMLAAARQAEAHEFILSLTDPKGRIGYDAHVGERGVKLSGGQRQRIAIARVMLKDAPILLLDEATSALDSEVEAAIQGSLYRLMEGKTVVAIAHRLSTIAAMDRLIVMDQGRIVEQGSHAELLAQNGIYARLWAHQSGGFLGEEVDDENLAVTQTEIA</sequence>
<keyword evidence="12" id="KW-1185">Reference proteome</keyword>
<evidence type="ECO:0000259" key="9">
    <source>
        <dbReference type="PROSITE" id="PS50893"/>
    </source>
</evidence>
<dbReference type="RefSeq" id="WP_284099867.1">
    <property type="nucleotide sequence ID" value="NZ_JARRAF010000005.1"/>
</dbReference>
<feature type="transmembrane region" description="Helical" evidence="8">
    <location>
        <begin position="155"/>
        <end position="175"/>
    </location>
</feature>
<dbReference type="SMART" id="SM00382">
    <property type="entry name" value="AAA"/>
    <property type="match status" value="1"/>
</dbReference>
<name>A0ABT7DY40_9NEIS</name>
<evidence type="ECO:0000256" key="7">
    <source>
        <dbReference type="ARBA" id="ARBA00023136"/>
    </source>
</evidence>
<keyword evidence="7 8" id="KW-0472">Membrane</keyword>
<dbReference type="EMBL" id="JARRAF010000005">
    <property type="protein sequence ID" value="MDK2123567.1"/>
    <property type="molecule type" value="Genomic_DNA"/>
</dbReference>
<comment type="subcellular location">
    <subcellularLocation>
        <location evidence="1">Cell membrane</location>
        <topology evidence="1">Multi-pass membrane protein</topology>
    </subcellularLocation>
</comment>
<dbReference type="InterPro" id="IPR027417">
    <property type="entry name" value="P-loop_NTPase"/>
</dbReference>
<keyword evidence="3 8" id="KW-0812">Transmembrane</keyword>
<dbReference type="SUPFAM" id="SSF52540">
    <property type="entry name" value="P-loop containing nucleoside triphosphate hydrolases"/>
    <property type="match status" value="1"/>
</dbReference>
<proteinExistence type="predicted"/>
<dbReference type="InterPro" id="IPR017871">
    <property type="entry name" value="ABC_transporter-like_CS"/>
</dbReference>
<evidence type="ECO:0000259" key="10">
    <source>
        <dbReference type="PROSITE" id="PS50929"/>
    </source>
</evidence>
<dbReference type="InterPro" id="IPR003439">
    <property type="entry name" value="ABC_transporter-like_ATP-bd"/>
</dbReference>
<evidence type="ECO:0000256" key="3">
    <source>
        <dbReference type="ARBA" id="ARBA00022692"/>
    </source>
</evidence>
<evidence type="ECO:0000256" key="5">
    <source>
        <dbReference type="ARBA" id="ARBA00022840"/>
    </source>
</evidence>
<keyword evidence="6 8" id="KW-1133">Transmembrane helix</keyword>
<evidence type="ECO:0000256" key="4">
    <source>
        <dbReference type="ARBA" id="ARBA00022741"/>
    </source>
</evidence>
<dbReference type="Gene3D" id="3.40.50.300">
    <property type="entry name" value="P-loop containing nucleotide triphosphate hydrolases"/>
    <property type="match status" value="1"/>
</dbReference>
<reference evidence="11" key="1">
    <citation type="submission" date="2023-03" db="EMBL/GenBank/DDBJ databases">
        <title>Chitinimonas shenzhenensis gen. nov., sp. nov., a novel member of family Burkholderiaceae isolated from activated sludge collected in Shen Zhen, China.</title>
        <authorList>
            <person name="Wang X."/>
        </authorList>
    </citation>
    <scope>NUCLEOTIDE SEQUENCE</scope>
    <source>
        <strain evidence="11">DQS-5</strain>
    </source>
</reference>
<evidence type="ECO:0000256" key="6">
    <source>
        <dbReference type="ARBA" id="ARBA00022989"/>
    </source>
</evidence>
<protein>
    <submittedName>
        <fullName evidence="11">ABC transporter ATP-binding protein</fullName>
    </submittedName>
</protein>
<feature type="transmembrane region" description="Helical" evidence="8">
    <location>
        <begin position="83"/>
        <end position="105"/>
    </location>
</feature>
<keyword evidence="5 11" id="KW-0067">ATP-binding</keyword>
<evidence type="ECO:0000313" key="11">
    <source>
        <dbReference type="EMBL" id="MDK2123567.1"/>
    </source>
</evidence>
<keyword evidence="2" id="KW-1003">Cell membrane</keyword>
<evidence type="ECO:0000256" key="2">
    <source>
        <dbReference type="ARBA" id="ARBA00022475"/>
    </source>
</evidence>
<dbReference type="InterPro" id="IPR039421">
    <property type="entry name" value="Type_1_exporter"/>
</dbReference>
<dbReference type="PROSITE" id="PS50893">
    <property type="entry name" value="ABC_TRANSPORTER_2"/>
    <property type="match status" value="1"/>
</dbReference>
<feature type="transmembrane region" description="Helical" evidence="8">
    <location>
        <begin position="181"/>
        <end position="202"/>
    </location>
</feature>
<dbReference type="PROSITE" id="PS00211">
    <property type="entry name" value="ABC_TRANSPORTER_1"/>
    <property type="match status" value="1"/>
</dbReference>
<accession>A0ABT7DY40</accession>
<dbReference type="Gene3D" id="1.20.1560.10">
    <property type="entry name" value="ABC transporter type 1, transmembrane domain"/>
    <property type="match status" value="1"/>
</dbReference>
<dbReference type="SUPFAM" id="SSF90123">
    <property type="entry name" value="ABC transporter transmembrane region"/>
    <property type="match status" value="1"/>
</dbReference>
<dbReference type="Pfam" id="PF00664">
    <property type="entry name" value="ABC_membrane"/>
    <property type="match status" value="1"/>
</dbReference>
<dbReference type="Pfam" id="PF00005">
    <property type="entry name" value="ABC_tran"/>
    <property type="match status" value="1"/>
</dbReference>
<feature type="transmembrane region" description="Helical" evidence="8">
    <location>
        <begin position="38"/>
        <end position="63"/>
    </location>
</feature>
<evidence type="ECO:0000256" key="1">
    <source>
        <dbReference type="ARBA" id="ARBA00004651"/>
    </source>
</evidence>
<feature type="transmembrane region" description="Helical" evidence="8">
    <location>
        <begin position="269"/>
        <end position="291"/>
    </location>
</feature>